<dbReference type="Pfam" id="PF00593">
    <property type="entry name" value="TonB_dep_Rec_b-barrel"/>
    <property type="match status" value="1"/>
</dbReference>
<keyword evidence="5 9" id="KW-0798">TonB box</keyword>
<dbReference type="EMBL" id="CP035704">
    <property type="protein sequence ID" value="QBB69709.1"/>
    <property type="molecule type" value="Genomic_DNA"/>
</dbReference>
<evidence type="ECO:0000256" key="4">
    <source>
        <dbReference type="ARBA" id="ARBA00022692"/>
    </source>
</evidence>
<dbReference type="GO" id="GO:0009279">
    <property type="term" value="C:cell outer membrane"/>
    <property type="evidence" value="ECO:0007669"/>
    <property type="project" value="UniProtKB-SubCell"/>
</dbReference>
<keyword evidence="4 8" id="KW-0812">Transmembrane</keyword>
<evidence type="ECO:0000313" key="13">
    <source>
        <dbReference type="Proteomes" id="UP000291562"/>
    </source>
</evidence>
<keyword evidence="7 8" id="KW-0998">Cell outer membrane</keyword>
<keyword evidence="3 8" id="KW-1134">Transmembrane beta strand</keyword>
<comment type="similarity">
    <text evidence="8 9">Belongs to the TonB-dependent receptor family.</text>
</comment>
<evidence type="ECO:0000256" key="2">
    <source>
        <dbReference type="ARBA" id="ARBA00022448"/>
    </source>
</evidence>
<dbReference type="InterPro" id="IPR012910">
    <property type="entry name" value="Plug_dom"/>
</dbReference>
<comment type="subcellular location">
    <subcellularLocation>
        <location evidence="1 8">Cell outer membrane</location>
        <topology evidence="1 8">Multi-pass membrane protein</topology>
    </subcellularLocation>
</comment>
<reference evidence="12 13" key="1">
    <citation type="submission" date="2019-01" db="EMBL/GenBank/DDBJ databases">
        <title>Pseudolysobacter antarctica gen. nov., sp. nov., isolated from Fildes Peninsula, Antarctica.</title>
        <authorList>
            <person name="Wei Z."/>
            <person name="Peng F."/>
        </authorList>
    </citation>
    <scope>NUCLEOTIDE SEQUENCE [LARGE SCALE GENOMIC DNA]</scope>
    <source>
        <strain evidence="12 13">AQ6-296</strain>
    </source>
</reference>
<dbReference type="PANTHER" id="PTHR47234:SF1">
    <property type="entry name" value="TONB-DEPENDENT RECEPTOR"/>
    <property type="match status" value="1"/>
</dbReference>
<dbReference type="AlphaFoldDB" id="A0A411HGU3"/>
<evidence type="ECO:0000256" key="5">
    <source>
        <dbReference type="ARBA" id="ARBA00023077"/>
    </source>
</evidence>
<evidence type="ECO:0000256" key="1">
    <source>
        <dbReference type="ARBA" id="ARBA00004571"/>
    </source>
</evidence>
<dbReference type="SUPFAM" id="SSF56935">
    <property type="entry name" value="Porins"/>
    <property type="match status" value="1"/>
</dbReference>
<evidence type="ECO:0000259" key="10">
    <source>
        <dbReference type="Pfam" id="PF00593"/>
    </source>
</evidence>
<dbReference type="Gene3D" id="2.40.170.20">
    <property type="entry name" value="TonB-dependent receptor, beta-barrel domain"/>
    <property type="match status" value="1"/>
</dbReference>
<dbReference type="InterPro" id="IPR037066">
    <property type="entry name" value="Plug_dom_sf"/>
</dbReference>
<accession>A0A411HGU3</accession>
<evidence type="ECO:0000313" key="12">
    <source>
        <dbReference type="EMBL" id="QBB69709.1"/>
    </source>
</evidence>
<feature type="domain" description="TonB-dependent receptor plug" evidence="11">
    <location>
        <begin position="93"/>
        <end position="209"/>
    </location>
</feature>
<dbReference type="OrthoDB" id="6276154at2"/>
<dbReference type="InterPro" id="IPR036942">
    <property type="entry name" value="Beta-barrel_TonB_sf"/>
</dbReference>
<dbReference type="Proteomes" id="UP000291562">
    <property type="component" value="Chromosome"/>
</dbReference>
<evidence type="ECO:0000256" key="6">
    <source>
        <dbReference type="ARBA" id="ARBA00023136"/>
    </source>
</evidence>
<dbReference type="PANTHER" id="PTHR47234">
    <property type="match status" value="1"/>
</dbReference>
<evidence type="ECO:0000256" key="8">
    <source>
        <dbReference type="PROSITE-ProRule" id="PRU01360"/>
    </source>
</evidence>
<keyword evidence="13" id="KW-1185">Reference proteome</keyword>
<dbReference type="KEGG" id="xbc:ELE36_04600"/>
<evidence type="ECO:0000259" key="11">
    <source>
        <dbReference type="Pfam" id="PF07715"/>
    </source>
</evidence>
<gene>
    <name evidence="12" type="ORF">ELE36_04600</name>
</gene>
<evidence type="ECO:0000256" key="3">
    <source>
        <dbReference type="ARBA" id="ARBA00022452"/>
    </source>
</evidence>
<evidence type="ECO:0000256" key="7">
    <source>
        <dbReference type="ARBA" id="ARBA00023237"/>
    </source>
</evidence>
<organism evidence="12 13">
    <name type="scientific">Pseudolysobacter antarcticus</name>
    <dbReference type="NCBI Taxonomy" id="2511995"/>
    <lineage>
        <taxon>Bacteria</taxon>
        <taxon>Pseudomonadati</taxon>
        <taxon>Pseudomonadota</taxon>
        <taxon>Gammaproteobacteria</taxon>
        <taxon>Lysobacterales</taxon>
        <taxon>Rhodanobacteraceae</taxon>
        <taxon>Pseudolysobacter</taxon>
    </lineage>
</organism>
<evidence type="ECO:0000256" key="9">
    <source>
        <dbReference type="RuleBase" id="RU003357"/>
    </source>
</evidence>
<sequence>MCSCMQSRQRYKASRTGTVASGCAGAKSKNLLGNIMQKTLIAVAVLTALSCSHALAADTAADPQDSTATSSTTTAKLDTVEVTGSRIPRAQVEGPAPVVIITAKDILNNGYGTVADVMSALTQNLGATDNNQNTNGFSPGAQAVDLRGLGPNHTLVLVNGRRIADYPQSYQGNSNFTDISNLPTSLIERIEVLSGSASAVYGSDAISGVINFILKKKADGTTIDFREGDTQHGGGSSQRLQITSGYSNGNFDSIFGVEFYNAKPLWAYQRSFTDSRLDSPATGSKLYADPVFVIMDEDENYIDPGKATCDALAGYDQGSIVYAYRKNYGNYCGSYKDIGYGTLENGRKAVNFYGSATYHINDSMELFVDLQAGTSHQESYNTPLKWENSYQLNGDSSPVPFFNQATNQIEQWQRQYFTIEENGGFDAGKIRIIDNTYSLNTGIKGSLAGTNWTYEALFGHSQNQLENKEPALISSKAQALYLGPSLGIDPDSGYNIYNAPYSRLYTPLTVAQFRSITQDSVDNDSSRSENFSFTATNTELFNLPAGPVGFAGVAEYGNQYYGLKPDPLSLDGTYFGLHNTGAVGSRDHMGTGIEFSVPVFSKLNISAAGRYDRYEYSATTASKFTYSLGIEYRPFDSLLLRGSAGTGFRAPDLSYLYAGLSGSSSGGTDYFLCRRDEPGTAPDFLDDCSNGDVGYNGRSHGSTALKNETSKSYTYGFVYSPIKGLDITADYYIIKLNNEVEYQTTDAVLREEADCRLGQTPGGTPVDINSAKCQDIISRVVRNPANSANNPEGITSVLVVPINAAVDRTSGIDFDAHYKLETDRIGSFDFNLGYTYVATHTIQLFPGDAVNNELTDLYNYVIPRDKTSYSVAWTLDKLTTTIHGSRIGGLPNYDGTQRLGPTFVYNGSLNYRFNSHAALTLIVDNLFDSKPGKDSTWTGYPYYSRSWYSPIGRAYFVEFNYRFGGSESK</sequence>
<dbReference type="PROSITE" id="PS52016">
    <property type="entry name" value="TONB_DEPENDENT_REC_3"/>
    <property type="match status" value="1"/>
</dbReference>
<dbReference type="InterPro" id="IPR000531">
    <property type="entry name" value="Beta-barrel_TonB"/>
</dbReference>
<keyword evidence="6 8" id="KW-0472">Membrane</keyword>
<name>A0A411HGU3_9GAMM</name>
<proteinExistence type="inferred from homology"/>
<keyword evidence="12" id="KW-0675">Receptor</keyword>
<dbReference type="Pfam" id="PF07715">
    <property type="entry name" value="Plug"/>
    <property type="match status" value="1"/>
</dbReference>
<dbReference type="InterPro" id="IPR039426">
    <property type="entry name" value="TonB-dep_rcpt-like"/>
</dbReference>
<protein>
    <submittedName>
        <fullName evidence="12">TonB-dependent receptor</fullName>
    </submittedName>
</protein>
<dbReference type="Gene3D" id="2.170.130.10">
    <property type="entry name" value="TonB-dependent receptor, plug domain"/>
    <property type="match status" value="1"/>
</dbReference>
<feature type="domain" description="TonB-dependent receptor-like beta-barrel" evidence="10">
    <location>
        <begin position="488"/>
        <end position="926"/>
    </location>
</feature>
<keyword evidence="2 8" id="KW-0813">Transport</keyword>